<evidence type="ECO:0000259" key="3">
    <source>
        <dbReference type="Pfam" id="PF00144"/>
    </source>
</evidence>
<dbReference type="SUPFAM" id="SSF56601">
    <property type="entry name" value="beta-lactamase/transpeptidase-like"/>
    <property type="match status" value="1"/>
</dbReference>
<feature type="domain" description="Beta-lactamase-related" evidence="3">
    <location>
        <begin position="62"/>
        <end position="392"/>
    </location>
</feature>
<evidence type="ECO:0000256" key="2">
    <source>
        <dbReference type="SAM" id="SignalP"/>
    </source>
</evidence>
<dbReference type="RefSeq" id="WP_331703561.1">
    <property type="nucleotide sequence ID" value="NZ_JAZHBO010000001.1"/>
</dbReference>
<dbReference type="PANTHER" id="PTHR46825">
    <property type="entry name" value="D-ALANYL-D-ALANINE-CARBOXYPEPTIDASE/ENDOPEPTIDASE AMPH"/>
    <property type="match status" value="1"/>
</dbReference>
<dbReference type="PANTHER" id="PTHR46825:SF15">
    <property type="entry name" value="BETA-LACTAMASE-RELATED DOMAIN-CONTAINING PROTEIN"/>
    <property type="match status" value="1"/>
</dbReference>
<dbReference type="InterPro" id="IPR050491">
    <property type="entry name" value="AmpC-like"/>
</dbReference>
<sequence length="454" mass="48725">MSSVLFRRLTVLSTALTAALVIPSAPIRAQSDLTVRAGALAAAQAGPAAGTALPSNFEVREFESLAQQIVSQGKIPGMAMAIVHDGRIISARGYGLSKPFGGTGVTAHTVYRLASVSKSFASTTTATVVNEGKLSWNTPVRSIVREFNLIDPAAAESVDVADLLSHRVGLPKNALDRDIEHGMDFAAARAKLATVKLTCRPGTCFNYQNVAYSVIGDVLTRTTGQPYGQLVQQRVLKPLGMYDSSVGLYGLRGSAAWAVPTVYRNGGWSAVEPKPTYYEVSPAAGVNSSVYDMAQYMIAHLGHRPDMLSSSMLDTLHREVVNTPKEAASNEWRRARLNSAGYALGWRVLNYMGRDVVFHGGAVQGYRTLIAMMPSKDIGIVVLWNSESGTPSGLMPMVMDRALGLSPRSWVRVNGLNLGEVESDDAVPQSGNQTGAQRDPLGEFIRNNVDSNRQ</sequence>
<keyword evidence="4" id="KW-0378">Hydrolase</keyword>
<keyword evidence="2" id="KW-0732">Signal</keyword>
<dbReference type="Proteomes" id="UP001356170">
    <property type="component" value="Unassembled WGS sequence"/>
</dbReference>
<keyword evidence="5" id="KW-1185">Reference proteome</keyword>
<dbReference type="EC" id="3.1.1.103" evidence="4"/>
<feature type="signal peptide" evidence="2">
    <location>
        <begin position="1"/>
        <end position="29"/>
    </location>
</feature>
<feature type="chain" id="PRO_5046630771" evidence="2">
    <location>
        <begin position="30"/>
        <end position="454"/>
    </location>
</feature>
<dbReference type="Pfam" id="PF00144">
    <property type="entry name" value="Beta-lactamase"/>
    <property type="match status" value="1"/>
</dbReference>
<reference evidence="4 5" key="1">
    <citation type="submission" date="2024-01" db="EMBL/GenBank/DDBJ databases">
        <title>Novel species of the genus Luteimonas isolated from rivers.</title>
        <authorList>
            <person name="Lu H."/>
        </authorList>
    </citation>
    <scope>NUCLEOTIDE SEQUENCE [LARGE SCALE GENOMIC DNA]</scope>
    <source>
        <strain evidence="4 5">FXH3W</strain>
    </source>
</reference>
<protein>
    <submittedName>
        <fullName evidence="4">Serine hydrolase domain-containing protein</fullName>
        <ecNumber evidence="4">3.1.1.103</ecNumber>
    </submittedName>
</protein>
<dbReference type="InterPro" id="IPR001466">
    <property type="entry name" value="Beta-lactam-related"/>
</dbReference>
<accession>A0ABU7V162</accession>
<name>A0ABU7V162_9GAMM</name>
<evidence type="ECO:0000313" key="4">
    <source>
        <dbReference type="EMBL" id="MEF2155542.1"/>
    </source>
</evidence>
<dbReference type="Gene3D" id="3.40.710.10">
    <property type="entry name" value="DD-peptidase/beta-lactamase superfamily"/>
    <property type="match status" value="1"/>
</dbReference>
<dbReference type="EMBL" id="JAZHBO010000001">
    <property type="protein sequence ID" value="MEF2155542.1"/>
    <property type="molecule type" value="Genomic_DNA"/>
</dbReference>
<dbReference type="GO" id="GO:0016787">
    <property type="term" value="F:hydrolase activity"/>
    <property type="evidence" value="ECO:0007669"/>
    <property type="project" value="UniProtKB-KW"/>
</dbReference>
<feature type="region of interest" description="Disordered" evidence="1">
    <location>
        <begin position="422"/>
        <end position="454"/>
    </location>
</feature>
<organism evidence="4 5">
    <name type="scientific">Aquilutibacter rugosus</name>
    <dbReference type="NCBI Taxonomy" id="3115820"/>
    <lineage>
        <taxon>Bacteria</taxon>
        <taxon>Pseudomonadati</taxon>
        <taxon>Pseudomonadota</taxon>
        <taxon>Gammaproteobacteria</taxon>
        <taxon>Lysobacterales</taxon>
        <taxon>Lysobacteraceae</taxon>
        <taxon>Aquilutibacter</taxon>
    </lineage>
</organism>
<proteinExistence type="predicted"/>
<gene>
    <name evidence="4" type="ORF">V3390_04750</name>
</gene>
<comment type="caution">
    <text evidence="4">The sequence shown here is derived from an EMBL/GenBank/DDBJ whole genome shotgun (WGS) entry which is preliminary data.</text>
</comment>
<dbReference type="InterPro" id="IPR012338">
    <property type="entry name" value="Beta-lactam/transpept-like"/>
</dbReference>
<evidence type="ECO:0000313" key="5">
    <source>
        <dbReference type="Proteomes" id="UP001356170"/>
    </source>
</evidence>
<evidence type="ECO:0000256" key="1">
    <source>
        <dbReference type="SAM" id="MobiDB-lite"/>
    </source>
</evidence>